<keyword evidence="3" id="KW-1185">Reference proteome</keyword>
<gene>
    <name evidence="2" type="ORF">DY000_02057641</name>
</gene>
<feature type="region of interest" description="Disordered" evidence="1">
    <location>
        <begin position="71"/>
        <end position="104"/>
    </location>
</feature>
<feature type="compositionally biased region" description="Basic and acidic residues" evidence="1">
    <location>
        <begin position="94"/>
        <end position="104"/>
    </location>
</feature>
<dbReference type="EMBL" id="QGKV02002055">
    <property type="protein sequence ID" value="KAF3495946.1"/>
    <property type="molecule type" value="Genomic_DNA"/>
</dbReference>
<accession>A0ABQ7AEC4</accession>
<comment type="caution">
    <text evidence="2">The sequence shown here is derived from an EMBL/GenBank/DDBJ whole genome shotgun (WGS) entry which is preliminary data.</text>
</comment>
<name>A0ABQ7AEC4_BRACR</name>
<protein>
    <submittedName>
        <fullName evidence="2">Uncharacterized protein</fullName>
    </submittedName>
</protein>
<dbReference type="Proteomes" id="UP000266723">
    <property type="component" value="Unassembled WGS sequence"/>
</dbReference>
<proteinExistence type="predicted"/>
<evidence type="ECO:0000313" key="3">
    <source>
        <dbReference type="Proteomes" id="UP000266723"/>
    </source>
</evidence>
<reference evidence="2 3" key="1">
    <citation type="journal article" date="2020" name="BMC Genomics">
        <title>Intraspecific diversification of the crop wild relative Brassica cretica Lam. using demographic model selection.</title>
        <authorList>
            <person name="Kioukis A."/>
            <person name="Michalopoulou V.A."/>
            <person name="Briers L."/>
            <person name="Pirintsos S."/>
            <person name="Studholme D.J."/>
            <person name="Pavlidis P."/>
            <person name="Sarris P.F."/>
        </authorList>
    </citation>
    <scope>NUCLEOTIDE SEQUENCE [LARGE SCALE GENOMIC DNA]</scope>
    <source>
        <strain evidence="3">cv. PFS-1207/04</strain>
    </source>
</reference>
<evidence type="ECO:0000313" key="2">
    <source>
        <dbReference type="EMBL" id="KAF3495946.1"/>
    </source>
</evidence>
<sequence length="104" mass="11966">MGESPPLISSARVNQWGARHEIKSLPTRRCVLETQPSATKADLQSGHVKLRQWSHPSKHRLWNTCRHSSFLTSSPSRSFDRHTTQSEPPPSPPHRYEKSRFRLS</sequence>
<organism evidence="2 3">
    <name type="scientific">Brassica cretica</name>
    <name type="common">Mustard</name>
    <dbReference type="NCBI Taxonomy" id="69181"/>
    <lineage>
        <taxon>Eukaryota</taxon>
        <taxon>Viridiplantae</taxon>
        <taxon>Streptophyta</taxon>
        <taxon>Embryophyta</taxon>
        <taxon>Tracheophyta</taxon>
        <taxon>Spermatophyta</taxon>
        <taxon>Magnoliopsida</taxon>
        <taxon>eudicotyledons</taxon>
        <taxon>Gunneridae</taxon>
        <taxon>Pentapetalae</taxon>
        <taxon>rosids</taxon>
        <taxon>malvids</taxon>
        <taxon>Brassicales</taxon>
        <taxon>Brassicaceae</taxon>
        <taxon>Brassiceae</taxon>
        <taxon>Brassica</taxon>
    </lineage>
</organism>
<evidence type="ECO:0000256" key="1">
    <source>
        <dbReference type="SAM" id="MobiDB-lite"/>
    </source>
</evidence>